<dbReference type="PANTHER" id="PTHR24114:SF2">
    <property type="entry name" value="F-BOX DOMAIN-CONTAINING PROTEIN-RELATED"/>
    <property type="match status" value="1"/>
</dbReference>
<organism evidence="2 3">
    <name type="scientific">Euplotes crassus</name>
    <dbReference type="NCBI Taxonomy" id="5936"/>
    <lineage>
        <taxon>Eukaryota</taxon>
        <taxon>Sar</taxon>
        <taxon>Alveolata</taxon>
        <taxon>Ciliophora</taxon>
        <taxon>Intramacronucleata</taxon>
        <taxon>Spirotrichea</taxon>
        <taxon>Hypotrichia</taxon>
        <taxon>Euplotida</taxon>
        <taxon>Euplotidae</taxon>
        <taxon>Moneuplotes</taxon>
    </lineage>
</organism>
<dbReference type="SUPFAM" id="SSF52047">
    <property type="entry name" value="RNI-like"/>
    <property type="match status" value="1"/>
</dbReference>
<keyword evidence="3" id="KW-1185">Reference proteome</keyword>
<dbReference type="InterPro" id="IPR032675">
    <property type="entry name" value="LRR_dom_sf"/>
</dbReference>
<accession>A0AAD2D3K2</accession>
<evidence type="ECO:0000256" key="1">
    <source>
        <dbReference type="SAM" id="MobiDB-lite"/>
    </source>
</evidence>
<dbReference type="AlphaFoldDB" id="A0AAD2D3K2"/>
<feature type="region of interest" description="Disordered" evidence="1">
    <location>
        <begin position="79"/>
        <end position="102"/>
    </location>
</feature>
<dbReference type="Pfam" id="PF13516">
    <property type="entry name" value="LRR_6"/>
    <property type="match status" value="2"/>
</dbReference>
<reference evidence="2" key="1">
    <citation type="submission" date="2023-07" db="EMBL/GenBank/DDBJ databases">
        <authorList>
            <consortium name="AG Swart"/>
            <person name="Singh M."/>
            <person name="Singh A."/>
            <person name="Seah K."/>
            <person name="Emmerich C."/>
        </authorList>
    </citation>
    <scope>NUCLEOTIDE SEQUENCE</scope>
    <source>
        <strain evidence="2">DP1</strain>
    </source>
</reference>
<dbReference type="Gene3D" id="3.80.10.10">
    <property type="entry name" value="Ribonuclease Inhibitor"/>
    <property type="match status" value="1"/>
</dbReference>
<dbReference type="InterPro" id="IPR052394">
    <property type="entry name" value="LRR-containing"/>
</dbReference>
<evidence type="ECO:0000313" key="3">
    <source>
        <dbReference type="Proteomes" id="UP001295684"/>
    </source>
</evidence>
<sequence length="742" mass="85193">MSSSATKSKKMTKIMKNFRNLKTMLNEEVDKQKKKHCSPLFREQEAEFMALNHVNHFYGYRTTLQMENNARNSLLTVSNKKQRRPQTSRGDYMRNGVKGNPFRNRDVMIKKRRPMSAIREDIGTKRKGKRSVDMNMEGRPVTAITAFSSNLGPSSPKVPVLPITSPNYQPGKYFTTLRSSRSKKQPKKPTEATSSFWDDAFSFKNRTHGSQNSLEMSSSPPKKSRVISLVRKKTEIIGDNKVIHHGNIEMSLHELRRTFKLMYEQRKEPPIDSVIFSLGIEENCPQINCNIIGPADKQIGRFIIKKNLGTMTNKSILERVDTKLTMNLLAKLDFNHITIAEMSKKPTFRIQIGSKMGLRGWNSIKNILKYGEFEFHIDFSAHQEFDRIRLSDPGIKELMYGIEGCFTLKGLNLRENNIGPGGMEVIKNYLPKTSVVKLNISHNPLGNEGIAIMAKLLMTYRFRLLELDITACEFNHIGAMSIYSCLKSNIPLKTLYMEQNKLRGPTMKHFTEAMWQNTNLRKLSIASSSLDHQCARRALEALENNTGLYAVNLSYNNITEKHSDNLANVLCSSESSLRYINLSDNYLTDESLEGIDITDNIRSLILRNNSLKKEGALILLNLLHEKPNLRRIDLRRNMVSISLLNKISSLIQEKKDFRERLKLQNVREEIIEITEEIKTMPMIQRETRMVIKEKERNKQEAYQIELDKIKKIKEEDAISKAIDKQSNQVILHDLTNLASLAC</sequence>
<protein>
    <submittedName>
        <fullName evidence="2">Uncharacterized protein</fullName>
    </submittedName>
</protein>
<gene>
    <name evidence="2" type="ORF">ECRASSUSDP1_LOCUS20307</name>
</gene>
<name>A0AAD2D3K2_EUPCR</name>
<evidence type="ECO:0000313" key="2">
    <source>
        <dbReference type="EMBL" id="CAI2378907.1"/>
    </source>
</evidence>
<proteinExistence type="predicted"/>
<dbReference type="SMART" id="SM00368">
    <property type="entry name" value="LRR_RI"/>
    <property type="match status" value="5"/>
</dbReference>
<dbReference type="InterPro" id="IPR001611">
    <property type="entry name" value="Leu-rich_rpt"/>
</dbReference>
<dbReference type="PANTHER" id="PTHR24114">
    <property type="entry name" value="LEUCINE RICH REPEAT FAMILY PROTEIN"/>
    <property type="match status" value="1"/>
</dbReference>
<dbReference type="EMBL" id="CAMPGE010020688">
    <property type="protein sequence ID" value="CAI2378907.1"/>
    <property type="molecule type" value="Genomic_DNA"/>
</dbReference>
<dbReference type="Proteomes" id="UP001295684">
    <property type="component" value="Unassembled WGS sequence"/>
</dbReference>
<comment type="caution">
    <text evidence="2">The sequence shown here is derived from an EMBL/GenBank/DDBJ whole genome shotgun (WGS) entry which is preliminary data.</text>
</comment>